<gene>
    <name evidence="2" type="ORF">ERUC_LOCUS44804</name>
</gene>
<proteinExistence type="predicted"/>
<sequence length="99" mass="11387">MKDDRLSKKRKDPFQGMESMDRTRKPVSVFGENNSKVSMPCTRKVKEQATTLVVRSRNRIITIMQMVQGFGTVRWKVLTPKKWDIVKSGKELVPPHSGI</sequence>
<evidence type="ECO:0000313" key="3">
    <source>
        <dbReference type="Proteomes" id="UP001642260"/>
    </source>
</evidence>
<keyword evidence="3" id="KW-1185">Reference proteome</keyword>
<protein>
    <submittedName>
        <fullName evidence="2">Uncharacterized protein</fullName>
    </submittedName>
</protein>
<feature type="region of interest" description="Disordered" evidence="1">
    <location>
        <begin position="1"/>
        <end position="35"/>
    </location>
</feature>
<reference evidence="2 3" key="1">
    <citation type="submission" date="2022-03" db="EMBL/GenBank/DDBJ databases">
        <authorList>
            <person name="Macdonald S."/>
            <person name="Ahmed S."/>
            <person name="Newling K."/>
        </authorList>
    </citation>
    <scope>NUCLEOTIDE SEQUENCE [LARGE SCALE GENOMIC DNA]</scope>
</reference>
<evidence type="ECO:0000313" key="2">
    <source>
        <dbReference type="EMBL" id="CAH8392321.1"/>
    </source>
</evidence>
<dbReference type="Proteomes" id="UP001642260">
    <property type="component" value="Unassembled WGS sequence"/>
</dbReference>
<organism evidence="2 3">
    <name type="scientific">Eruca vesicaria subsp. sativa</name>
    <name type="common">Garden rocket</name>
    <name type="synonym">Eruca sativa</name>
    <dbReference type="NCBI Taxonomy" id="29727"/>
    <lineage>
        <taxon>Eukaryota</taxon>
        <taxon>Viridiplantae</taxon>
        <taxon>Streptophyta</taxon>
        <taxon>Embryophyta</taxon>
        <taxon>Tracheophyta</taxon>
        <taxon>Spermatophyta</taxon>
        <taxon>Magnoliopsida</taxon>
        <taxon>eudicotyledons</taxon>
        <taxon>Gunneridae</taxon>
        <taxon>Pentapetalae</taxon>
        <taxon>rosids</taxon>
        <taxon>malvids</taxon>
        <taxon>Brassicales</taxon>
        <taxon>Brassicaceae</taxon>
        <taxon>Brassiceae</taxon>
        <taxon>Eruca</taxon>
    </lineage>
</organism>
<dbReference type="EMBL" id="CAKOAT010991820">
    <property type="protein sequence ID" value="CAH8392321.1"/>
    <property type="molecule type" value="Genomic_DNA"/>
</dbReference>
<accession>A0ABC8M9I7</accession>
<dbReference type="AlphaFoldDB" id="A0ABC8M9I7"/>
<name>A0ABC8M9I7_ERUVS</name>
<evidence type="ECO:0000256" key="1">
    <source>
        <dbReference type="SAM" id="MobiDB-lite"/>
    </source>
</evidence>
<comment type="caution">
    <text evidence="2">The sequence shown here is derived from an EMBL/GenBank/DDBJ whole genome shotgun (WGS) entry which is preliminary data.</text>
</comment>